<feature type="region of interest" description="Disordered" evidence="1">
    <location>
        <begin position="55"/>
        <end position="78"/>
    </location>
</feature>
<evidence type="ECO:0000313" key="2">
    <source>
        <dbReference type="EMBL" id="CAB9528499.1"/>
    </source>
</evidence>
<feature type="region of interest" description="Disordered" evidence="1">
    <location>
        <begin position="132"/>
        <end position="151"/>
    </location>
</feature>
<reference evidence="2" key="1">
    <citation type="submission" date="2020-06" db="EMBL/GenBank/DDBJ databases">
        <authorList>
            <consortium name="Plant Systems Biology data submission"/>
        </authorList>
    </citation>
    <scope>NUCLEOTIDE SEQUENCE</scope>
    <source>
        <strain evidence="2">D6</strain>
    </source>
</reference>
<dbReference type="AlphaFoldDB" id="A0A9N8EZD4"/>
<feature type="compositionally biased region" description="Basic and acidic residues" evidence="1">
    <location>
        <begin position="63"/>
        <end position="73"/>
    </location>
</feature>
<proteinExistence type="predicted"/>
<sequence>MEDSKLESQEAAQRQEIALQILQQEVAGVEEYTNPQLRHLICWKLDSKTLPGALKNKGPKVTKWKELKNKEPPSFEPWTDADEEKLAQLQQSIEGDIALGDTVYARKKAVEVNKAKSLLRGLSKEEKDALLKEIDDDNDDTDANVAGEPLV</sequence>
<dbReference type="EMBL" id="CAICTM010002240">
    <property type="protein sequence ID" value="CAB9528499.1"/>
    <property type="molecule type" value="Genomic_DNA"/>
</dbReference>
<accession>A0A9N8EZD4</accession>
<name>A0A9N8EZD4_9STRA</name>
<dbReference type="Proteomes" id="UP001153069">
    <property type="component" value="Unassembled WGS sequence"/>
</dbReference>
<evidence type="ECO:0000313" key="3">
    <source>
        <dbReference type="Proteomes" id="UP001153069"/>
    </source>
</evidence>
<comment type="caution">
    <text evidence="2">The sequence shown here is derived from an EMBL/GenBank/DDBJ whole genome shotgun (WGS) entry which is preliminary data.</text>
</comment>
<keyword evidence="3" id="KW-1185">Reference proteome</keyword>
<gene>
    <name evidence="2" type="ORF">SEMRO_2242_G320410.1</name>
</gene>
<evidence type="ECO:0000256" key="1">
    <source>
        <dbReference type="SAM" id="MobiDB-lite"/>
    </source>
</evidence>
<organism evidence="2 3">
    <name type="scientific">Seminavis robusta</name>
    <dbReference type="NCBI Taxonomy" id="568900"/>
    <lineage>
        <taxon>Eukaryota</taxon>
        <taxon>Sar</taxon>
        <taxon>Stramenopiles</taxon>
        <taxon>Ochrophyta</taxon>
        <taxon>Bacillariophyta</taxon>
        <taxon>Bacillariophyceae</taxon>
        <taxon>Bacillariophycidae</taxon>
        <taxon>Naviculales</taxon>
        <taxon>Naviculaceae</taxon>
        <taxon>Seminavis</taxon>
    </lineage>
</organism>
<protein>
    <submittedName>
        <fullName evidence="2">Uncharacterized protein</fullName>
    </submittedName>
</protein>